<evidence type="ECO:0000313" key="3">
    <source>
        <dbReference type="EMBL" id="KKL67858.1"/>
    </source>
</evidence>
<reference evidence="3" key="1">
    <citation type="journal article" date="2015" name="Nature">
        <title>Complex archaea that bridge the gap between prokaryotes and eukaryotes.</title>
        <authorList>
            <person name="Spang A."/>
            <person name="Saw J.H."/>
            <person name="Jorgensen S.L."/>
            <person name="Zaremba-Niedzwiedzka K."/>
            <person name="Martijn J."/>
            <person name="Lind A.E."/>
            <person name="van Eijk R."/>
            <person name="Schleper C."/>
            <person name="Guy L."/>
            <person name="Ettema T.J."/>
        </authorList>
    </citation>
    <scope>NUCLEOTIDE SEQUENCE</scope>
</reference>
<evidence type="ECO:0000259" key="2">
    <source>
        <dbReference type="Pfam" id="PF07811"/>
    </source>
</evidence>
<organism evidence="3">
    <name type="scientific">marine sediment metagenome</name>
    <dbReference type="NCBI Taxonomy" id="412755"/>
    <lineage>
        <taxon>unclassified sequences</taxon>
        <taxon>metagenomes</taxon>
        <taxon>ecological metagenomes</taxon>
    </lineage>
</organism>
<dbReference type="InterPro" id="IPR012495">
    <property type="entry name" value="TadE-like_dom"/>
</dbReference>
<proteinExistence type="predicted"/>
<dbReference type="EMBL" id="LAZR01026723">
    <property type="protein sequence ID" value="KKL67858.1"/>
    <property type="molecule type" value="Genomic_DNA"/>
</dbReference>
<keyword evidence="1" id="KW-0812">Transmembrane</keyword>
<keyword evidence="1" id="KW-0472">Membrane</keyword>
<feature type="transmembrane region" description="Helical" evidence="1">
    <location>
        <begin position="12"/>
        <end position="34"/>
    </location>
</feature>
<protein>
    <recommendedName>
        <fullName evidence="2">TadE-like domain-containing protein</fullName>
    </recommendedName>
</protein>
<gene>
    <name evidence="3" type="ORF">LCGC14_2130790</name>
</gene>
<keyword evidence="1" id="KW-1133">Transmembrane helix</keyword>
<feature type="domain" description="TadE-like" evidence="2">
    <location>
        <begin position="7"/>
        <end position="30"/>
    </location>
</feature>
<accession>A0A0F9E1G0</accession>
<evidence type="ECO:0000256" key="1">
    <source>
        <dbReference type="SAM" id="Phobius"/>
    </source>
</evidence>
<sequence>MKKKRKGQGLVEFALIIPIFMVVIMGVFDLFPLLGNLYAAKQMSARGARAASVWKYDDSQTCINDVNEAVGNPWLWSAEWQLEMIGDCDDTGSLRAALTGDPMTVKIEVTYTPLILGGFGWPPKDTASSWTFTVQTTDQAR</sequence>
<dbReference type="AlphaFoldDB" id="A0A0F9E1G0"/>
<dbReference type="Pfam" id="PF07811">
    <property type="entry name" value="TadE"/>
    <property type="match status" value="1"/>
</dbReference>
<name>A0A0F9E1G0_9ZZZZ</name>
<comment type="caution">
    <text evidence="3">The sequence shown here is derived from an EMBL/GenBank/DDBJ whole genome shotgun (WGS) entry which is preliminary data.</text>
</comment>